<keyword evidence="5" id="KW-1185">Reference proteome</keyword>
<dbReference type="PANTHER" id="PTHR13068:SF130">
    <property type="entry name" value="TRANSCRIPTION TERMINATION FACTOR MTERF6, CHLOROPLASTIC_MITOCHONDRIAL-LIKE"/>
    <property type="match status" value="1"/>
</dbReference>
<evidence type="ECO:0000313" key="4">
    <source>
        <dbReference type="EMBL" id="RXH92732.1"/>
    </source>
</evidence>
<dbReference type="GO" id="GO:0006353">
    <property type="term" value="P:DNA-templated transcription termination"/>
    <property type="evidence" value="ECO:0007669"/>
    <property type="project" value="UniProtKB-KW"/>
</dbReference>
<comment type="caution">
    <text evidence="4">The sequence shown here is derived from an EMBL/GenBank/DDBJ whole genome shotgun (WGS) entry which is preliminary data.</text>
</comment>
<dbReference type="AlphaFoldDB" id="A0A498JGD8"/>
<keyword evidence="2" id="KW-0805">Transcription regulation</keyword>
<keyword evidence="2" id="KW-0806">Transcription termination</keyword>
<reference evidence="4 5" key="1">
    <citation type="submission" date="2018-10" db="EMBL/GenBank/DDBJ databases">
        <title>A high-quality apple genome assembly.</title>
        <authorList>
            <person name="Hu J."/>
        </authorList>
    </citation>
    <scope>NUCLEOTIDE SEQUENCE [LARGE SCALE GENOMIC DNA]</scope>
    <source>
        <strain evidence="5">cv. HFTH1</strain>
        <tissue evidence="4">Young leaf</tissue>
    </source>
</reference>
<dbReference type="SMART" id="SM00733">
    <property type="entry name" value="Mterf"/>
    <property type="match status" value="7"/>
</dbReference>
<dbReference type="InterPro" id="IPR038538">
    <property type="entry name" value="MTERF_sf"/>
</dbReference>
<dbReference type="Pfam" id="PF02536">
    <property type="entry name" value="mTERF"/>
    <property type="match status" value="1"/>
</dbReference>
<evidence type="ECO:0000256" key="1">
    <source>
        <dbReference type="ARBA" id="ARBA00007692"/>
    </source>
</evidence>
<accession>A0A498JGD8</accession>
<dbReference type="FunFam" id="1.25.70.10:FF:000001">
    <property type="entry name" value="Mitochondrial transcription termination factor-like"/>
    <property type="match status" value="1"/>
</dbReference>
<sequence>MITLINKKLISLSLTSDGLHKSPLCNSISLFFYSSSRPKKRISKPKIAVAEYLISQHQFSPEAALKAASTVAYLKSPAESSSVISFLRESGFSKTHLEDVVKRVPRILIANPDIVLKPKFKVFQDSGFSDSDTVDIVSSDPWILLRSADNQLGPALLVLKNILGSNASVLKVLKLSGGVLKYDLEKTLMSNVEVLQSYGIKSSQIIKYIFHFPRFFVHKRESIVDVIKRVDEMGFDMKSKRFLSAIRIMTSLTVETWERKVKLFKSLGLSEDDISAVFRRVPQVFGVSEKKIEEVTEVLLSTGKYDISFIVNHPELLIYSVEHRLKPRLQVMEILEKKKLLGKTPNLTTICKYSEQKFAELYVVPFTNELEGRVHGVEINIS</sequence>
<dbReference type="Gene3D" id="1.25.70.10">
    <property type="entry name" value="Transcription termination factor 3, mitochondrial"/>
    <property type="match status" value="1"/>
</dbReference>
<protein>
    <submittedName>
        <fullName evidence="4">Uncharacterized protein</fullName>
    </submittedName>
</protein>
<evidence type="ECO:0000256" key="2">
    <source>
        <dbReference type="ARBA" id="ARBA00022472"/>
    </source>
</evidence>
<dbReference type="EMBL" id="RDQH01000334">
    <property type="protein sequence ID" value="RXH92732.1"/>
    <property type="molecule type" value="Genomic_DNA"/>
</dbReference>
<dbReference type="GO" id="GO:0003676">
    <property type="term" value="F:nucleic acid binding"/>
    <property type="evidence" value="ECO:0007669"/>
    <property type="project" value="InterPro"/>
</dbReference>
<organism evidence="4 5">
    <name type="scientific">Malus domestica</name>
    <name type="common">Apple</name>
    <name type="synonym">Pyrus malus</name>
    <dbReference type="NCBI Taxonomy" id="3750"/>
    <lineage>
        <taxon>Eukaryota</taxon>
        <taxon>Viridiplantae</taxon>
        <taxon>Streptophyta</taxon>
        <taxon>Embryophyta</taxon>
        <taxon>Tracheophyta</taxon>
        <taxon>Spermatophyta</taxon>
        <taxon>Magnoliopsida</taxon>
        <taxon>eudicotyledons</taxon>
        <taxon>Gunneridae</taxon>
        <taxon>Pentapetalae</taxon>
        <taxon>rosids</taxon>
        <taxon>fabids</taxon>
        <taxon>Rosales</taxon>
        <taxon>Rosaceae</taxon>
        <taxon>Amygdaloideae</taxon>
        <taxon>Maleae</taxon>
        <taxon>Malus</taxon>
    </lineage>
</organism>
<dbReference type="Proteomes" id="UP000290289">
    <property type="component" value="Chromosome 8"/>
</dbReference>
<evidence type="ECO:0000256" key="3">
    <source>
        <dbReference type="ARBA" id="ARBA00022946"/>
    </source>
</evidence>
<keyword evidence="3" id="KW-0809">Transit peptide</keyword>
<proteinExistence type="inferred from homology"/>
<dbReference type="PANTHER" id="PTHR13068">
    <property type="entry name" value="CGI-12 PROTEIN-RELATED"/>
    <property type="match status" value="1"/>
</dbReference>
<name>A0A498JGD8_MALDO</name>
<evidence type="ECO:0000313" key="5">
    <source>
        <dbReference type="Proteomes" id="UP000290289"/>
    </source>
</evidence>
<keyword evidence="2" id="KW-0804">Transcription</keyword>
<comment type="similarity">
    <text evidence="1">Belongs to the mTERF family.</text>
</comment>
<gene>
    <name evidence="4" type="ORF">DVH24_042506</name>
</gene>
<dbReference type="InterPro" id="IPR003690">
    <property type="entry name" value="MTERF"/>
</dbReference>